<dbReference type="GO" id="GO:0016301">
    <property type="term" value="F:kinase activity"/>
    <property type="evidence" value="ECO:0007669"/>
    <property type="project" value="UniProtKB-KW"/>
</dbReference>
<comment type="caution">
    <text evidence="1">The sequence shown here is derived from an EMBL/GenBank/DDBJ whole genome shotgun (WGS) entry which is preliminary data.</text>
</comment>
<protein>
    <submittedName>
        <fullName evidence="1">Sugar kinase</fullName>
    </submittedName>
</protein>
<organism evidence="1">
    <name type="scientific">Staphylococcus aureus</name>
    <dbReference type="NCBI Taxonomy" id="1280"/>
    <lineage>
        <taxon>Bacteria</taxon>
        <taxon>Bacillati</taxon>
        <taxon>Bacillota</taxon>
        <taxon>Bacilli</taxon>
        <taxon>Bacillales</taxon>
        <taxon>Staphylococcaceae</taxon>
        <taxon>Staphylococcus</taxon>
    </lineage>
</organism>
<name>A0AB72YTS5_STAAU</name>
<evidence type="ECO:0000313" key="1">
    <source>
        <dbReference type="EMBL" id="CZQ57739.1"/>
    </source>
</evidence>
<sequence length="31" mass="3575">MGGYITMETLNSINIPKRKENSHKGDMAKFY</sequence>
<reference evidence="1" key="1">
    <citation type="submission" date="2016-02" db="EMBL/GenBank/DDBJ databases">
        <authorList>
            <consortium name="Pathogen Informatics"/>
        </authorList>
    </citation>
    <scope>NUCLEOTIDE SEQUENCE</scope>
    <source>
        <strain evidence="1">1943STDY5698364</strain>
    </source>
</reference>
<keyword evidence="1" id="KW-0418">Kinase</keyword>
<keyword evidence="1" id="KW-0808">Transferase</keyword>
<dbReference type="AlphaFoldDB" id="A0AB72YTS5"/>
<accession>A0AB72YTS5</accession>
<dbReference type="Proteomes" id="UP000070985">
    <property type="component" value="Unassembled WGS sequence"/>
</dbReference>
<dbReference type="EMBL" id="FJNR01000004">
    <property type="protein sequence ID" value="CZQ57739.1"/>
    <property type="molecule type" value="Genomic_DNA"/>
</dbReference>
<proteinExistence type="predicted"/>
<gene>
    <name evidence="1" type="ORF">ERS391062_00891</name>
</gene>